<evidence type="ECO:0000313" key="8">
    <source>
        <dbReference type="Proteomes" id="UP001597079"/>
    </source>
</evidence>
<accession>A0ABW4JMT4</accession>
<protein>
    <recommendedName>
        <fullName evidence="4">1-acyl-sn-glycerol-3-phosphate acyltransferase</fullName>
        <ecNumber evidence="4">2.3.1.51</ecNumber>
    </recommendedName>
</protein>
<feature type="domain" description="Phospholipid/glycerol acyltransferase" evidence="6">
    <location>
        <begin position="45"/>
        <end position="157"/>
    </location>
</feature>
<dbReference type="EC" id="2.3.1.51" evidence="4"/>
<evidence type="ECO:0000256" key="1">
    <source>
        <dbReference type="ARBA" id="ARBA00008655"/>
    </source>
</evidence>
<evidence type="ECO:0000256" key="2">
    <source>
        <dbReference type="ARBA" id="ARBA00022679"/>
    </source>
</evidence>
<keyword evidence="4" id="KW-0594">Phospholipid biosynthesis</keyword>
<dbReference type="EMBL" id="JBHUCX010000085">
    <property type="protein sequence ID" value="MFD1677130.1"/>
    <property type="molecule type" value="Genomic_DNA"/>
</dbReference>
<reference evidence="8" key="1">
    <citation type="journal article" date="2019" name="Int. J. Syst. Evol. Microbiol.">
        <title>The Global Catalogue of Microorganisms (GCM) 10K type strain sequencing project: providing services to taxonomists for standard genome sequencing and annotation.</title>
        <authorList>
            <consortium name="The Broad Institute Genomics Platform"/>
            <consortium name="The Broad Institute Genome Sequencing Center for Infectious Disease"/>
            <person name="Wu L."/>
            <person name="Ma J."/>
        </authorList>
    </citation>
    <scope>NUCLEOTIDE SEQUENCE [LARGE SCALE GENOMIC DNA]</scope>
    <source>
        <strain evidence="8">CGMCC 1.12286</strain>
    </source>
</reference>
<keyword evidence="4" id="KW-0443">Lipid metabolism</keyword>
<keyword evidence="4" id="KW-0444">Lipid biosynthesis</keyword>
<comment type="domain">
    <text evidence="4">The HXXXXD motif is essential for acyltransferase activity and may constitute the binding site for the phosphate moiety of the glycerol-3-phosphate.</text>
</comment>
<dbReference type="InterPro" id="IPR002123">
    <property type="entry name" value="Plipid/glycerol_acylTrfase"/>
</dbReference>
<evidence type="ECO:0000256" key="5">
    <source>
        <dbReference type="SAM" id="Phobius"/>
    </source>
</evidence>
<dbReference type="PANTHER" id="PTHR10434">
    <property type="entry name" value="1-ACYL-SN-GLYCEROL-3-PHOSPHATE ACYLTRANSFERASE"/>
    <property type="match status" value="1"/>
</dbReference>
<dbReference type="InterPro" id="IPR004552">
    <property type="entry name" value="AGP_acyltrans"/>
</dbReference>
<dbReference type="GO" id="GO:0016746">
    <property type="term" value="F:acyltransferase activity"/>
    <property type="evidence" value="ECO:0007669"/>
    <property type="project" value="UniProtKB-KW"/>
</dbReference>
<evidence type="ECO:0000256" key="4">
    <source>
        <dbReference type="RuleBase" id="RU361267"/>
    </source>
</evidence>
<organism evidence="7 8">
    <name type="scientific">Alicyclobacillus fodiniaquatilis</name>
    <dbReference type="NCBI Taxonomy" id="1661150"/>
    <lineage>
        <taxon>Bacteria</taxon>
        <taxon>Bacillati</taxon>
        <taxon>Bacillota</taxon>
        <taxon>Bacilli</taxon>
        <taxon>Bacillales</taxon>
        <taxon>Alicyclobacillaceae</taxon>
        <taxon>Alicyclobacillus</taxon>
    </lineage>
</organism>
<comment type="similarity">
    <text evidence="1 4">Belongs to the 1-acyl-sn-glycerol-3-phosphate acyltransferase family.</text>
</comment>
<sequence>MSDNQTARPTTFLYRLAGVVVPAFFRLFYRVQVEGVEHVPTEGGIIVASNHISNFDPPLLGVVVPRYIRFMGKAELFSTPVLGNIFKELGAFPIHRGKVDKHAIRTAIEVVQKGGCLVMFPEGHRSKTGELGEFMPGIAHIARKGGGKIVPTAIVGSYRRFKPMLVRFGKPLDVAAFPNQQLMEELRQQMIFLLQQNKEKV</sequence>
<comment type="catalytic activity">
    <reaction evidence="4">
        <text>a 1-acyl-sn-glycero-3-phosphate + an acyl-CoA = a 1,2-diacyl-sn-glycero-3-phosphate + CoA</text>
        <dbReference type="Rhea" id="RHEA:19709"/>
        <dbReference type="ChEBI" id="CHEBI:57287"/>
        <dbReference type="ChEBI" id="CHEBI:57970"/>
        <dbReference type="ChEBI" id="CHEBI:58342"/>
        <dbReference type="ChEBI" id="CHEBI:58608"/>
        <dbReference type="EC" id="2.3.1.51"/>
    </reaction>
</comment>
<gene>
    <name evidence="7" type="ORF">ACFSB2_20860</name>
</gene>
<evidence type="ECO:0000259" key="6">
    <source>
        <dbReference type="SMART" id="SM00563"/>
    </source>
</evidence>
<dbReference type="SMART" id="SM00563">
    <property type="entry name" value="PlsC"/>
    <property type="match status" value="1"/>
</dbReference>
<evidence type="ECO:0000256" key="3">
    <source>
        <dbReference type="ARBA" id="ARBA00023315"/>
    </source>
</evidence>
<dbReference type="RefSeq" id="WP_377945044.1">
    <property type="nucleotide sequence ID" value="NZ_JBHUCX010000085.1"/>
</dbReference>
<keyword evidence="5" id="KW-0472">Membrane</keyword>
<keyword evidence="2 4" id="KW-0808">Transferase</keyword>
<dbReference type="Proteomes" id="UP001597079">
    <property type="component" value="Unassembled WGS sequence"/>
</dbReference>
<name>A0ABW4JMT4_9BACL</name>
<keyword evidence="4" id="KW-1208">Phospholipid metabolism</keyword>
<dbReference type="Pfam" id="PF01553">
    <property type="entry name" value="Acyltransferase"/>
    <property type="match status" value="1"/>
</dbReference>
<dbReference type="PANTHER" id="PTHR10434:SF11">
    <property type="entry name" value="1-ACYL-SN-GLYCEROL-3-PHOSPHATE ACYLTRANSFERASE"/>
    <property type="match status" value="1"/>
</dbReference>
<dbReference type="NCBIfam" id="TIGR00530">
    <property type="entry name" value="AGP_acyltrn"/>
    <property type="match status" value="1"/>
</dbReference>
<feature type="transmembrane region" description="Helical" evidence="5">
    <location>
        <begin position="12"/>
        <end position="29"/>
    </location>
</feature>
<dbReference type="SUPFAM" id="SSF69593">
    <property type="entry name" value="Glycerol-3-phosphate (1)-acyltransferase"/>
    <property type="match status" value="1"/>
</dbReference>
<proteinExistence type="inferred from homology"/>
<keyword evidence="3 4" id="KW-0012">Acyltransferase</keyword>
<comment type="caution">
    <text evidence="7">The sequence shown here is derived from an EMBL/GenBank/DDBJ whole genome shotgun (WGS) entry which is preliminary data.</text>
</comment>
<keyword evidence="5" id="KW-1133">Transmembrane helix</keyword>
<dbReference type="CDD" id="cd07989">
    <property type="entry name" value="LPLAT_AGPAT-like"/>
    <property type="match status" value="1"/>
</dbReference>
<keyword evidence="5" id="KW-0812">Transmembrane</keyword>
<evidence type="ECO:0000313" key="7">
    <source>
        <dbReference type="EMBL" id="MFD1677130.1"/>
    </source>
</evidence>
<keyword evidence="8" id="KW-1185">Reference proteome</keyword>